<dbReference type="VEuPathDB" id="PlasmoDB:PRCDC_0041300"/>
<reference evidence="3" key="2">
    <citation type="submission" date="2014-05" db="EMBL/GenBank/DDBJ databases">
        <title>The genome sequences of chimpanzee malaria parasites reveal the path to human adaptation.</title>
        <authorList>
            <person name="Otto T.D."/>
            <person name="Rayner J.C."/>
            <person name="Boehme U."/>
            <person name="Pain A."/>
            <person name="Spottiswoode N."/>
            <person name="Sanders M."/>
            <person name="Quail M."/>
            <person name="Ollomo B."/>
            <person name="Renaud F."/>
            <person name="Thomas A.W."/>
            <person name="Prugnolle F."/>
            <person name="Conway D.J."/>
            <person name="Newbold C."/>
            <person name="Berriman M."/>
        </authorList>
    </citation>
    <scope>NUCLEOTIDE SEQUENCE [LARGE SCALE GENOMIC DNA]</scope>
    <source>
        <strain evidence="3">CDC</strain>
    </source>
</reference>
<feature type="region of interest" description="Disordered" evidence="1">
    <location>
        <begin position="59"/>
        <end position="107"/>
    </location>
</feature>
<name>A0A060RM82_PLARE</name>
<organism evidence="3 4">
    <name type="scientific">Plasmodium reichenowi</name>
    <dbReference type="NCBI Taxonomy" id="5854"/>
    <lineage>
        <taxon>Eukaryota</taxon>
        <taxon>Sar</taxon>
        <taxon>Alveolata</taxon>
        <taxon>Apicomplexa</taxon>
        <taxon>Aconoidasida</taxon>
        <taxon>Haemosporida</taxon>
        <taxon>Plasmodiidae</taxon>
        <taxon>Plasmodium</taxon>
        <taxon>Plasmodium (Laverania)</taxon>
    </lineage>
</organism>
<feature type="compositionally biased region" description="Polar residues" evidence="1">
    <location>
        <begin position="241"/>
        <end position="265"/>
    </location>
</feature>
<evidence type="ECO:0000256" key="1">
    <source>
        <dbReference type="SAM" id="MobiDB-lite"/>
    </source>
</evidence>
<dbReference type="VEuPathDB" id="PlasmoDB:PRG01_0002900"/>
<feature type="region of interest" description="Disordered" evidence="1">
    <location>
        <begin position="1"/>
        <end position="35"/>
    </location>
</feature>
<feature type="compositionally biased region" description="Polar residues" evidence="1">
    <location>
        <begin position="81"/>
        <end position="103"/>
    </location>
</feature>
<gene>
    <name evidence="3" type="primary">VAR</name>
    <name evidence="3" type="ORF">PRCDC_0041300</name>
</gene>
<feature type="non-terminal residue" evidence="3">
    <location>
        <position position="1"/>
    </location>
</feature>
<dbReference type="FunFam" id="1.10.1900.40:FF:000001">
    <property type="entry name" value="Erythrocyte membrane protein 1"/>
    <property type="match status" value="1"/>
</dbReference>
<sequence length="342" mass="38865">TSDTPNTPSDTTNTPSDIPNTPSGNTPPTSDIPSPIIDEEWNELKQNFISQYLPNIQPNDYKSVNSPTNTNNTTMSRDIVDNNTHPTMSHDNVDNNTHPTPSRDTLDQKPFIRSIHNRNLLSGEEISYNVNMSTNSMDDPKYISNNVYSGIDLINDTLSGNKHIDIYDEVLKRKENELFGTNHVKQTSTYSVAKNTNSDPIMNQLDLFHKWLDRHRDMCEQWDKNNKVEMLDKLKEKWDNETPTSGNKQSDIPSGKLSDTPSSNKILNSDVSIQIDMYNPKTTNEFTYVDSNPNLTLPSNPNPVENQNIVDSNTPSHVQIQMSVKNTQMVKEKYTISDMWDI</sequence>
<accession>A0A060RM82</accession>
<dbReference type="AlphaFoldDB" id="A0A060RM82"/>
<feature type="domain" description="Plasmodium falciparum erythrocyte membrane protein 1 acidic terminal segment" evidence="2">
    <location>
        <begin position="82"/>
        <end position="295"/>
    </location>
</feature>
<dbReference type="VEuPathDB" id="PlasmoDB:PRG01_1202100"/>
<evidence type="ECO:0000313" key="3">
    <source>
        <dbReference type="EMBL" id="CDO61779.1"/>
    </source>
</evidence>
<dbReference type="Proteomes" id="UP000027581">
    <property type="component" value="Unassembled WGS sequence"/>
</dbReference>
<reference evidence="3" key="1">
    <citation type="submission" date="2014-01" db="EMBL/GenBank/DDBJ databases">
        <authorList>
            <person name="Aslett M."/>
        </authorList>
    </citation>
    <scope>NUCLEOTIDE SEQUENCE</scope>
    <source>
        <strain evidence="3">CDC</strain>
    </source>
</reference>
<protein>
    <submittedName>
        <fullName evidence="3">Erythrocyte membrane protein 1, EMP1</fullName>
    </submittedName>
</protein>
<proteinExistence type="predicted"/>
<feature type="region of interest" description="Disordered" evidence="1">
    <location>
        <begin position="237"/>
        <end position="265"/>
    </location>
</feature>
<dbReference type="Gene3D" id="1.10.1900.40">
    <property type="entry name" value="Acidic terminal segments, variant surface antigen of PfEMP1"/>
    <property type="match status" value="2"/>
</dbReference>
<dbReference type="InterPro" id="IPR029211">
    <property type="entry name" value="PfEMP1_ATS"/>
</dbReference>
<dbReference type="InterPro" id="IPR044932">
    <property type="entry name" value="PfEMP1_ATS_sf"/>
</dbReference>
<evidence type="ECO:0000259" key="2">
    <source>
        <dbReference type="Pfam" id="PF15445"/>
    </source>
</evidence>
<evidence type="ECO:0000313" key="4">
    <source>
        <dbReference type="Proteomes" id="UP000027581"/>
    </source>
</evidence>
<dbReference type="Pfam" id="PF15445">
    <property type="entry name" value="ATS"/>
    <property type="match status" value="1"/>
</dbReference>
<keyword evidence="4" id="KW-1185">Reference proteome</keyword>
<dbReference type="EMBL" id="HG810502">
    <property type="protein sequence ID" value="CDO61779.1"/>
    <property type="molecule type" value="Genomic_DNA"/>
</dbReference>